<dbReference type="Proteomes" id="UP000025061">
    <property type="component" value="Unassembled WGS sequence"/>
</dbReference>
<feature type="transmembrane region" description="Helical" evidence="1">
    <location>
        <begin position="321"/>
        <end position="342"/>
    </location>
</feature>
<comment type="caution">
    <text evidence="2">The sequence shown here is derived from an EMBL/GenBank/DDBJ whole genome shotgun (WGS) entry which is preliminary data.</text>
</comment>
<feature type="transmembrane region" description="Helical" evidence="1">
    <location>
        <begin position="58"/>
        <end position="78"/>
    </location>
</feature>
<feature type="transmembrane region" description="Helical" evidence="1">
    <location>
        <begin position="348"/>
        <end position="373"/>
    </location>
</feature>
<proteinExistence type="predicted"/>
<dbReference type="InterPro" id="IPR008537">
    <property type="entry name" value="DUF819"/>
</dbReference>
<dbReference type="PANTHER" id="PTHR34289">
    <property type="entry name" value="PROTEIN, PUTATIVE (DUF819)-RELATED"/>
    <property type="match status" value="1"/>
</dbReference>
<feature type="transmembrane region" description="Helical" evidence="1">
    <location>
        <begin position="90"/>
        <end position="109"/>
    </location>
</feature>
<evidence type="ECO:0000313" key="3">
    <source>
        <dbReference type="Proteomes" id="UP000025061"/>
    </source>
</evidence>
<dbReference type="PANTHER" id="PTHR34289:SF8">
    <property type="entry name" value="DUF819 DOMAIN-CONTAINING PROTEIN"/>
    <property type="match status" value="1"/>
</dbReference>
<feature type="transmembrane region" description="Helical" evidence="1">
    <location>
        <begin position="209"/>
        <end position="226"/>
    </location>
</feature>
<keyword evidence="1" id="KW-1133">Transmembrane helix</keyword>
<evidence type="ECO:0000313" key="2">
    <source>
        <dbReference type="EMBL" id="KCZ92597.1"/>
    </source>
</evidence>
<feature type="transmembrane region" description="Helical" evidence="1">
    <location>
        <begin position="292"/>
        <end position="314"/>
    </location>
</feature>
<feature type="transmembrane region" description="Helical" evidence="1">
    <location>
        <begin position="33"/>
        <end position="51"/>
    </location>
</feature>
<sequence length="378" mass="39432">MISPDNVFGLLAVFLVLSAIAVALEKTPVGRRVSGVGLLLIGSILAANLGLIPRSAPVYGAIWTYLVPIAIALFLLKADLLKIFREGGRVLLAFSLGTLGVAAGALLGGSLLDLGPGGPEIAAVFSATYVGGSLNFVAVAEAIGFTDNSRLAAALAIDNILGVSFIMAMNLLAAWPALHRAYPWRSSTIFEGPDDTQAPELSAISLQSILTSLAIAATIVAVSMALADRLGITSYALLLVTTFTALIATFGRRQLSRLQGEDLVAMVFMYMFFAIIGAGTDLKGVLDAAPEYFLLVAMIFAGNLLVTFIAGWFLKLNYAELIVACIACIAGPPVAAAIAIMMKWRNLVVPGILTGVLGYIIGNFTGIAVFRLLGGTLP</sequence>
<dbReference type="OrthoDB" id="653763at2"/>
<feature type="transmembrane region" description="Helical" evidence="1">
    <location>
        <begin position="151"/>
        <end position="175"/>
    </location>
</feature>
<dbReference type="RefSeq" id="WP_011646617.1">
    <property type="nucleotide sequence ID" value="NZ_ARYI01000009.1"/>
</dbReference>
<dbReference type="PATRIC" id="fig|1280951.3.peg.2314"/>
<gene>
    <name evidence="2" type="ORF">HHI_11476</name>
</gene>
<evidence type="ECO:0000256" key="1">
    <source>
        <dbReference type="SAM" id="Phobius"/>
    </source>
</evidence>
<accession>A0A059FPR5</accession>
<keyword evidence="1" id="KW-0472">Membrane</keyword>
<organism evidence="2 3">
    <name type="scientific">Hyphomonas hirschiana VP5</name>
    <dbReference type="NCBI Taxonomy" id="1280951"/>
    <lineage>
        <taxon>Bacteria</taxon>
        <taxon>Pseudomonadati</taxon>
        <taxon>Pseudomonadota</taxon>
        <taxon>Alphaproteobacteria</taxon>
        <taxon>Hyphomonadales</taxon>
        <taxon>Hyphomonadaceae</taxon>
        <taxon>Hyphomonas</taxon>
    </lineage>
</organism>
<feature type="transmembrane region" description="Helical" evidence="1">
    <location>
        <begin position="232"/>
        <end position="251"/>
    </location>
</feature>
<dbReference type="Pfam" id="PF05684">
    <property type="entry name" value="DUF819"/>
    <property type="match status" value="1"/>
</dbReference>
<evidence type="ECO:0008006" key="4">
    <source>
        <dbReference type="Google" id="ProtNLM"/>
    </source>
</evidence>
<feature type="transmembrane region" description="Helical" evidence="1">
    <location>
        <begin position="121"/>
        <end position="145"/>
    </location>
</feature>
<keyword evidence="3" id="KW-1185">Reference proteome</keyword>
<feature type="transmembrane region" description="Helical" evidence="1">
    <location>
        <begin position="263"/>
        <end position="280"/>
    </location>
</feature>
<dbReference type="AlphaFoldDB" id="A0A059FPR5"/>
<name>A0A059FPR5_9PROT</name>
<protein>
    <recommendedName>
        <fullName evidence="4">DUF819 family protein</fullName>
    </recommendedName>
</protein>
<dbReference type="EMBL" id="ARYI01000009">
    <property type="protein sequence ID" value="KCZ92597.1"/>
    <property type="molecule type" value="Genomic_DNA"/>
</dbReference>
<reference evidence="2 3" key="1">
    <citation type="submission" date="2013-04" db="EMBL/GenBank/DDBJ databases">
        <title>Hyphomonas hirschiana VP5 Genome Sequencing.</title>
        <authorList>
            <person name="Lai Q."/>
            <person name="Shao Z."/>
        </authorList>
    </citation>
    <scope>NUCLEOTIDE SEQUENCE [LARGE SCALE GENOMIC DNA]</scope>
    <source>
        <strain evidence="2 3">VP5</strain>
    </source>
</reference>
<keyword evidence="1" id="KW-0812">Transmembrane</keyword>